<dbReference type="InterPro" id="IPR005135">
    <property type="entry name" value="Endo/exonuclease/phosphatase"/>
</dbReference>
<comment type="caution">
    <text evidence="2">The sequence shown here is derived from an EMBL/GenBank/DDBJ whole genome shotgun (WGS) entry which is preliminary data.</text>
</comment>
<keyword evidence="2" id="KW-0695">RNA-directed DNA polymerase</keyword>
<dbReference type="AlphaFoldDB" id="A0A8X6M4Z7"/>
<dbReference type="Proteomes" id="UP000887116">
    <property type="component" value="Unassembled WGS sequence"/>
</dbReference>
<dbReference type="InterPro" id="IPR052560">
    <property type="entry name" value="RdDP_mobile_element"/>
</dbReference>
<sequence>MDKNTIILGDFNAKYTIWGSSCNNDIGEDILQMMDNKEFMILNDGTSNHSFFSYNASEALDMSITSANIFPQCTGFIIDHIGSDHFLIFIQFSKRQRVVINRDKFWIFKKANWDSFRESVDTFLASEPMTEYLTHSWKTVLDKASSNISSGNAKHYVPYFVHDTSTFSPTLKKRKRLLKNFKQRTTVQDPS</sequence>
<keyword evidence="3" id="KW-1185">Reference proteome</keyword>
<proteinExistence type="predicted"/>
<dbReference type="SUPFAM" id="SSF56219">
    <property type="entry name" value="DNase I-like"/>
    <property type="match status" value="1"/>
</dbReference>
<dbReference type="Gene3D" id="3.60.10.10">
    <property type="entry name" value="Endonuclease/exonuclease/phosphatase"/>
    <property type="match status" value="1"/>
</dbReference>
<evidence type="ECO:0000313" key="2">
    <source>
        <dbReference type="EMBL" id="GFR31524.1"/>
    </source>
</evidence>
<reference evidence="2" key="1">
    <citation type="submission" date="2020-07" db="EMBL/GenBank/DDBJ databases">
        <title>Multicomponent nature underlies the extraordinary mechanical properties of spider dragline silk.</title>
        <authorList>
            <person name="Kono N."/>
            <person name="Nakamura H."/>
            <person name="Mori M."/>
            <person name="Yoshida Y."/>
            <person name="Ohtoshi R."/>
            <person name="Malay A.D."/>
            <person name="Moran D.A.P."/>
            <person name="Tomita M."/>
            <person name="Numata K."/>
            <person name="Arakawa K."/>
        </authorList>
    </citation>
    <scope>NUCLEOTIDE SEQUENCE</scope>
</reference>
<dbReference type="PANTHER" id="PTHR36688:SF2">
    <property type="entry name" value="ENDONUCLEASE_EXONUCLEASE_PHOSPHATASE DOMAIN-CONTAINING PROTEIN"/>
    <property type="match status" value="1"/>
</dbReference>
<gene>
    <name evidence="2" type="primary">X975_24845</name>
    <name evidence="2" type="ORF">TNCT_496721</name>
</gene>
<keyword evidence="2" id="KW-0808">Transferase</keyword>
<name>A0A8X6M4Z7_TRICU</name>
<dbReference type="EMBL" id="BMAO01019590">
    <property type="protein sequence ID" value="GFR31524.1"/>
    <property type="molecule type" value="Genomic_DNA"/>
</dbReference>
<dbReference type="OrthoDB" id="6434725at2759"/>
<dbReference type="GO" id="GO:0003964">
    <property type="term" value="F:RNA-directed DNA polymerase activity"/>
    <property type="evidence" value="ECO:0007669"/>
    <property type="project" value="UniProtKB-KW"/>
</dbReference>
<protein>
    <submittedName>
        <fullName evidence="2">RNA-directed DNA polymerase from mobile element jockey</fullName>
    </submittedName>
</protein>
<keyword evidence="2" id="KW-0548">Nucleotidyltransferase</keyword>
<dbReference type="InterPro" id="IPR036691">
    <property type="entry name" value="Endo/exonu/phosph_ase_sf"/>
</dbReference>
<organism evidence="2 3">
    <name type="scientific">Trichonephila clavata</name>
    <name type="common">Joro spider</name>
    <name type="synonym">Nephila clavata</name>
    <dbReference type="NCBI Taxonomy" id="2740835"/>
    <lineage>
        <taxon>Eukaryota</taxon>
        <taxon>Metazoa</taxon>
        <taxon>Ecdysozoa</taxon>
        <taxon>Arthropoda</taxon>
        <taxon>Chelicerata</taxon>
        <taxon>Arachnida</taxon>
        <taxon>Araneae</taxon>
        <taxon>Araneomorphae</taxon>
        <taxon>Entelegynae</taxon>
        <taxon>Araneoidea</taxon>
        <taxon>Nephilidae</taxon>
        <taxon>Trichonephila</taxon>
    </lineage>
</organism>
<evidence type="ECO:0000259" key="1">
    <source>
        <dbReference type="Pfam" id="PF14529"/>
    </source>
</evidence>
<feature type="domain" description="Endonuclease/exonuclease/phosphatase" evidence="1">
    <location>
        <begin position="4"/>
        <end position="88"/>
    </location>
</feature>
<dbReference type="PANTHER" id="PTHR36688">
    <property type="entry name" value="ENDO/EXONUCLEASE/PHOSPHATASE DOMAIN-CONTAINING PROTEIN"/>
    <property type="match status" value="1"/>
</dbReference>
<accession>A0A8X6M4Z7</accession>
<evidence type="ECO:0000313" key="3">
    <source>
        <dbReference type="Proteomes" id="UP000887116"/>
    </source>
</evidence>
<dbReference type="Pfam" id="PF14529">
    <property type="entry name" value="Exo_endo_phos_2"/>
    <property type="match status" value="1"/>
</dbReference>